<gene>
    <name evidence="3" type="ORF">M23134_01898</name>
</gene>
<dbReference type="PROSITE" id="PS50293">
    <property type="entry name" value="TPR_REGION"/>
    <property type="match status" value="1"/>
</dbReference>
<comment type="caution">
    <text evidence="3">The sequence shown here is derived from an EMBL/GenBank/DDBJ whole genome shotgun (WGS) entry which is preliminary data.</text>
</comment>
<dbReference type="InterPro" id="IPR024983">
    <property type="entry name" value="CHAT_dom"/>
</dbReference>
<dbReference type="Pfam" id="PF12770">
    <property type="entry name" value="CHAT"/>
    <property type="match status" value="1"/>
</dbReference>
<evidence type="ECO:0000256" key="1">
    <source>
        <dbReference type="PROSITE-ProRule" id="PRU00339"/>
    </source>
</evidence>
<feature type="domain" description="CHAT" evidence="2">
    <location>
        <begin position="607"/>
        <end position="902"/>
    </location>
</feature>
<evidence type="ECO:0000313" key="4">
    <source>
        <dbReference type="Proteomes" id="UP000004095"/>
    </source>
</evidence>
<feature type="repeat" description="TPR" evidence="1">
    <location>
        <begin position="220"/>
        <end position="253"/>
    </location>
</feature>
<dbReference type="AlphaFoldDB" id="A1ZC66"/>
<dbReference type="SMART" id="SM00028">
    <property type="entry name" value="TPR"/>
    <property type="match status" value="7"/>
</dbReference>
<feature type="repeat" description="TPR" evidence="1">
    <location>
        <begin position="304"/>
        <end position="337"/>
    </location>
</feature>
<protein>
    <submittedName>
        <fullName evidence="3">Tetratricopeptide repeat domain protein</fullName>
    </submittedName>
</protein>
<keyword evidence="4" id="KW-1185">Reference proteome</keyword>
<dbReference type="EMBL" id="AAWS01000001">
    <property type="protein sequence ID" value="EAY31869.1"/>
    <property type="molecule type" value="Genomic_DNA"/>
</dbReference>
<dbReference type="InterPro" id="IPR011990">
    <property type="entry name" value="TPR-like_helical_dom_sf"/>
</dbReference>
<organism evidence="3 4">
    <name type="scientific">Microscilla marina ATCC 23134</name>
    <dbReference type="NCBI Taxonomy" id="313606"/>
    <lineage>
        <taxon>Bacteria</taxon>
        <taxon>Pseudomonadati</taxon>
        <taxon>Bacteroidota</taxon>
        <taxon>Cytophagia</taxon>
        <taxon>Cytophagales</taxon>
        <taxon>Microscillaceae</taxon>
        <taxon>Microscilla</taxon>
    </lineage>
</organism>
<dbReference type="SUPFAM" id="SSF81901">
    <property type="entry name" value="HCP-like"/>
    <property type="match status" value="1"/>
</dbReference>
<reference evidence="3 4" key="1">
    <citation type="submission" date="2007-01" db="EMBL/GenBank/DDBJ databases">
        <authorList>
            <person name="Haygood M."/>
            <person name="Podell S."/>
            <person name="Anderson C."/>
            <person name="Hopkinson B."/>
            <person name="Roe K."/>
            <person name="Barbeau K."/>
            <person name="Gaasterland T."/>
            <person name="Ferriera S."/>
            <person name="Johnson J."/>
            <person name="Kravitz S."/>
            <person name="Beeson K."/>
            <person name="Sutton G."/>
            <person name="Rogers Y.-H."/>
            <person name="Friedman R."/>
            <person name="Frazier M."/>
            <person name="Venter J.C."/>
        </authorList>
    </citation>
    <scope>NUCLEOTIDE SEQUENCE [LARGE SCALE GENOMIC DNA]</scope>
    <source>
        <strain evidence="3 4">ATCC 23134</strain>
    </source>
</reference>
<evidence type="ECO:0000259" key="2">
    <source>
        <dbReference type="Pfam" id="PF12770"/>
    </source>
</evidence>
<feature type="repeat" description="TPR" evidence="1">
    <location>
        <begin position="177"/>
        <end position="210"/>
    </location>
</feature>
<dbReference type="Gene3D" id="1.25.40.10">
    <property type="entry name" value="Tetratricopeptide repeat domain"/>
    <property type="match status" value="2"/>
</dbReference>
<dbReference type="eggNOG" id="COG0457">
    <property type="taxonomic scope" value="Bacteria"/>
</dbReference>
<dbReference type="PANTHER" id="PTHR10098:SF108">
    <property type="entry name" value="TETRATRICOPEPTIDE REPEAT PROTEIN 28"/>
    <property type="match status" value="1"/>
</dbReference>
<name>A1ZC66_MICM2</name>
<feature type="repeat" description="TPR" evidence="1">
    <location>
        <begin position="262"/>
        <end position="295"/>
    </location>
</feature>
<dbReference type="InterPro" id="IPR019734">
    <property type="entry name" value="TPR_rpt"/>
</dbReference>
<dbReference type="Pfam" id="PF13424">
    <property type="entry name" value="TPR_12"/>
    <property type="match status" value="2"/>
</dbReference>
<keyword evidence="1" id="KW-0802">TPR repeat</keyword>
<evidence type="ECO:0000313" key="3">
    <source>
        <dbReference type="EMBL" id="EAY31869.1"/>
    </source>
</evidence>
<sequence>MELITHHTRANELYQSKQYTQSLTAYQQAIKIYQTQNQWQKVWQCNNRIVQCYTQNAAFTQALALAKKNLELCCQKRYSLPDFVICKAATQRLIAQIFSKTFHYDKATKAFEQVLKTYLQHTDQYFSEAAQVYNALGNLHLKKLAYSTAFEYHQKALTLLQQHLNTANKATLQPMIAQTYNSIGMTYGEQGDFDTAIGYYQKSLKLKIRTFGNSEHADLAAPYNNIGINYYLKGEYETAQKYLLKAIEIRERVMGKGFHTVAGFYNNLAHIYLDKKEYQLSLKYFNAALHIRQKKQGLKNPLVAQSYIFLGNVYTALKQPEQALKYYHKSLYINSKQRLVPLDQLKLAHFTHHRFLFEALGKLSTLMHGQALTQAKQVELINTLAFIKNNVALLDAYIRTLYNKKDKIIFNKQLTLFCTQAIDILYQMAKLAPARRQLYQNEAFYFAERNKASVLSASLAEVDARRFANIPTDLLSQEQVLRQKVHFYNRKLLKSTGKQQQAYLNTSFETKRKYEQFVQRLEKDYPQYYHLKYKRRVASIKDVQQVIQPHEALLQYITGPTRSYVFVITQQDAHLIAIAPTKKLLPTIKAYYRKLQGGYPIGEFSQASNQAYQVLMAPLQPYLSQKTRLTVIPDWRLAKLPLSALITQLPRQTGLLTYSQLQYLIKDYEINCHYSASIWVKRPKTCAVKSLDFVAFAPFSEGTGKVLTTRFMSNALPASKIEVNTVLNMFKQEKMFAQAYLSEEASKNSFLAKSSKARIVHIASHSIYDRTNEKLARIYFSKNRKNGKEEDNYLLTGDIYNLRLCADLVVLSSCESGLGKSYKGEGMMSLTRSFLYAGARNIVFSLWRVNDRHTKNLMIRFYKAIVQQKMGFAQALQQAKQEIIAQQKHLHPKDWSGFAIVGH</sequence>
<dbReference type="SUPFAM" id="SSF48452">
    <property type="entry name" value="TPR-like"/>
    <property type="match status" value="1"/>
</dbReference>
<dbReference type="PROSITE" id="PS50005">
    <property type="entry name" value="TPR"/>
    <property type="match status" value="5"/>
</dbReference>
<dbReference type="Proteomes" id="UP000004095">
    <property type="component" value="Unassembled WGS sequence"/>
</dbReference>
<proteinExistence type="predicted"/>
<dbReference type="PANTHER" id="PTHR10098">
    <property type="entry name" value="RAPSYN-RELATED"/>
    <property type="match status" value="1"/>
</dbReference>
<accession>A1ZC66</accession>
<dbReference type="eggNOG" id="COG4995">
    <property type="taxonomic scope" value="Bacteria"/>
</dbReference>
<feature type="repeat" description="TPR" evidence="1">
    <location>
        <begin position="130"/>
        <end position="163"/>
    </location>
</feature>
<dbReference type="RefSeq" id="WP_002692621.1">
    <property type="nucleotide sequence ID" value="NZ_AAWS01000001.1"/>
</dbReference>